<evidence type="ECO:0000256" key="4">
    <source>
        <dbReference type="ARBA" id="ARBA00022679"/>
    </source>
</evidence>
<organism evidence="7 8">
    <name type="scientific">Roseovarius aquimarinus</name>
    <dbReference type="NCBI Taxonomy" id="1229156"/>
    <lineage>
        <taxon>Bacteria</taxon>
        <taxon>Pseudomonadati</taxon>
        <taxon>Pseudomonadota</taxon>
        <taxon>Alphaproteobacteria</taxon>
        <taxon>Rhodobacterales</taxon>
        <taxon>Roseobacteraceae</taxon>
        <taxon>Roseovarius</taxon>
    </lineage>
</organism>
<dbReference type="InterPro" id="IPR026461">
    <property type="entry name" value="Trfase_2_rSAM/seldom_assoc"/>
</dbReference>
<keyword evidence="2" id="KW-1003">Cell membrane</keyword>
<keyword evidence="8" id="KW-1185">Reference proteome</keyword>
<dbReference type="Proteomes" id="UP001607157">
    <property type="component" value="Unassembled WGS sequence"/>
</dbReference>
<evidence type="ECO:0000256" key="5">
    <source>
        <dbReference type="ARBA" id="ARBA00023136"/>
    </source>
</evidence>
<evidence type="ECO:0000313" key="7">
    <source>
        <dbReference type="EMBL" id="MFH0253971.1"/>
    </source>
</evidence>
<evidence type="ECO:0000313" key="8">
    <source>
        <dbReference type="Proteomes" id="UP001607157"/>
    </source>
</evidence>
<dbReference type="RefSeq" id="WP_377170802.1">
    <property type="nucleotide sequence ID" value="NZ_JBHTJC010000002.1"/>
</dbReference>
<evidence type="ECO:0000256" key="3">
    <source>
        <dbReference type="ARBA" id="ARBA00022676"/>
    </source>
</evidence>
<keyword evidence="5" id="KW-0472">Membrane</keyword>
<comment type="subcellular location">
    <subcellularLocation>
        <location evidence="1">Cell membrane</location>
    </subcellularLocation>
</comment>
<dbReference type="PANTHER" id="PTHR43646:SF2">
    <property type="entry name" value="GLYCOSYLTRANSFERASE 2-LIKE DOMAIN-CONTAINING PROTEIN"/>
    <property type="match status" value="1"/>
</dbReference>
<dbReference type="EMBL" id="JBIHMM010000002">
    <property type="protein sequence ID" value="MFH0253971.1"/>
    <property type="molecule type" value="Genomic_DNA"/>
</dbReference>
<dbReference type="PANTHER" id="PTHR43646">
    <property type="entry name" value="GLYCOSYLTRANSFERASE"/>
    <property type="match status" value="1"/>
</dbReference>
<dbReference type="InterPro" id="IPR029044">
    <property type="entry name" value="Nucleotide-diphossugar_trans"/>
</dbReference>
<name>A0ABW7I895_9RHOB</name>
<dbReference type="CDD" id="cd02522">
    <property type="entry name" value="GT_2_like_a"/>
    <property type="match status" value="1"/>
</dbReference>
<dbReference type="SUPFAM" id="SSF53448">
    <property type="entry name" value="Nucleotide-diphospho-sugar transferases"/>
    <property type="match status" value="1"/>
</dbReference>
<reference evidence="7 8" key="1">
    <citation type="submission" date="2024-10" db="EMBL/GenBank/DDBJ databases">
        <authorList>
            <person name="Yang X.-N."/>
        </authorList>
    </citation>
    <scope>NUCLEOTIDE SEQUENCE [LARGE SCALE GENOMIC DNA]</scope>
    <source>
        <strain evidence="7 8">CAU 1059</strain>
    </source>
</reference>
<protein>
    <submittedName>
        <fullName evidence="7">TIGR04283 family arsenosugar biosynthesis glycosyltransferase</fullName>
    </submittedName>
</protein>
<comment type="caution">
    <text evidence="7">The sequence shown here is derived from an EMBL/GenBank/DDBJ whole genome shotgun (WGS) entry which is preliminary data.</text>
</comment>
<evidence type="ECO:0000259" key="6">
    <source>
        <dbReference type="Pfam" id="PF00535"/>
    </source>
</evidence>
<keyword evidence="3" id="KW-0328">Glycosyltransferase</keyword>
<gene>
    <name evidence="7" type="ORF">ACGRVM_08700</name>
</gene>
<dbReference type="NCBIfam" id="TIGR04283">
    <property type="entry name" value="glyco_like_mftF"/>
    <property type="match status" value="1"/>
</dbReference>
<dbReference type="Pfam" id="PF00535">
    <property type="entry name" value="Glycos_transf_2"/>
    <property type="match status" value="1"/>
</dbReference>
<dbReference type="Gene3D" id="3.90.550.10">
    <property type="entry name" value="Spore Coat Polysaccharide Biosynthesis Protein SpsA, Chain A"/>
    <property type="match status" value="1"/>
</dbReference>
<proteinExistence type="predicted"/>
<dbReference type="InterPro" id="IPR001173">
    <property type="entry name" value="Glyco_trans_2-like"/>
</dbReference>
<sequence length="223" mass="24370">MRARLSVIVPVLDAEGALPRLLPGLMEGVEAGLIRELVLSDGGSRDKTAEIAEEIGAVWLTGPASRGGQLRRGAEAAGGAWLLFLHADSQLPRGWSETVLAQMAEGRPAAFRLGFDAGGVPARLVAGWANLRSRIFRLPYGDQGLLIPRALYDAVGGYDDMPLMEDVAMARKLGRRLDLMPVILRTGAGRYLREGWMRRGARNLWLLLRYLGGADPEALRRRY</sequence>
<keyword evidence="4" id="KW-0808">Transferase</keyword>
<evidence type="ECO:0000256" key="1">
    <source>
        <dbReference type="ARBA" id="ARBA00004236"/>
    </source>
</evidence>
<evidence type="ECO:0000256" key="2">
    <source>
        <dbReference type="ARBA" id="ARBA00022475"/>
    </source>
</evidence>
<feature type="domain" description="Glycosyltransferase 2-like" evidence="6">
    <location>
        <begin position="6"/>
        <end position="110"/>
    </location>
</feature>
<accession>A0ABW7I895</accession>